<keyword evidence="1 5" id="KW-0396">Initiation factor</keyword>
<dbReference type="GO" id="GO:0000340">
    <property type="term" value="F:RNA 7-methylguanosine cap binding"/>
    <property type="evidence" value="ECO:0007669"/>
    <property type="project" value="TreeGrafter"/>
</dbReference>
<dbReference type="EMBL" id="CAOQHR010000011">
    <property type="protein sequence ID" value="CAI6340879.1"/>
    <property type="molecule type" value="Genomic_DNA"/>
</dbReference>
<organism evidence="6 7">
    <name type="scientific">Periconia digitata</name>
    <dbReference type="NCBI Taxonomy" id="1303443"/>
    <lineage>
        <taxon>Eukaryota</taxon>
        <taxon>Fungi</taxon>
        <taxon>Dikarya</taxon>
        <taxon>Ascomycota</taxon>
        <taxon>Pezizomycotina</taxon>
        <taxon>Dothideomycetes</taxon>
        <taxon>Pleosporomycetidae</taxon>
        <taxon>Pleosporales</taxon>
        <taxon>Massarineae</taxon>
        <taxon>Periconiaceae</taxon>
        <taxon>Periconia</taxon>
    </lineage>
</organism>
<dbReference type="AlphaFoldDB" id="A0A9W4XQT7"/>
<evidence type="ECO:0008006" key="8">
    <source>
        <dbReference type="Google" id="ProtNLM"/>
    </source>
</evidence>
<dbReference type="Pfam" id="PF01652">
    <property type="entry name" value="IF4E"/>
    <property type="match status" value="1"/>
</dbReference>
<dbReference type="OrthoDB" id="17977at2759"/>
<evidence type="ECO:0000313" key="6">
    <source>
        <dbReference type="EMBL" id="CAI6340879.1"/>
    </source>
</evidence>
<dbReference type="Proteomes" id="UP001152607">
    <property type="component" value="Unassembled WGS sequence"/>
</dbReference>
<keyword evidence="2" id="KW-0810">Translation regulation</keyword>
<name>A0A9W4XQT7_9PLEO</name>
<keyword evidence="7" id="KW-1185">Reference proteome</keyword>
<evidence type="ECO:0000256" key="1">
    <source>
        <dbReference type="ARBA" id="ARBA00022540"/>
    </source>
</evidence>
<evidence type="ECO:0000313" key="7">
    <source>
        <dbReference type="Proteomes" id="UP001152607"/>
    </source>
</evidence>
<dbReference type="GO" id="GO:0006417">
    <property type="term" value="P:regulation of translation"/>
    <property type="evidence" value="ECO:0007669"/>
    <property type="project" value="UniProtKB-KW"/>
</dbReference>
<evidence type="ECO:0000256" key="3">
    <source>
        <dbReference type="ARBA" id="ARBA00022884"/>
    </source>
</evidence>
<gene>
    <name evidence="6" type="ORF">PDIGIT_LOCUS14065</name>
</gene>
<proteinExistence type="inferred from homology"/>
<dbReference type="GO" id="GO:0016281">
    <property type="term" value="C:eukaryotic translation initiation factor 4F complex"/>
    <property type="evidence" value="ECO:0007669"/>
    <property type="project" value="TreeGrafter"/>
</dbReference>
<comment type="caution">
    <text evidence="6">The sequence shown here is derived from an EMBL/GenBank/DDBJ whole genome shotgun (WGS) entry which is preliminary data.</text>
</comment>
<dbReference type="InterPro" id="IPR023398">
    <property type="entry name" value="TIF_eIF4e-like"/>
</dbReference>
<dbReference type="Gene3D" id="3.30.760.10">
    <property type="entry name" value="RNA Cap, Translation Initiation Factor Eif4e"/>
    <property type="match status" value="1"/>
</dbReference>
<dbReference type="SUPFAM" id="SSF55418">
    <property type="entry name" value="eIF4e-like"/>
    <property type="match status" value="1"/>
</dbReference>
<dbReference type="PANTHER" id="PTHR11960">
    <property type="entry name" value="EUKARYOTIC TRANSLATION INITIATION FACTOR 4E RELATED"/>
    <property type="match status" value="1"/>
</dbReference>
<evidence type="ECO:0000256" key="2">
    <source>
        <dbReference type="ARBA" id="ARBA00022845"/>
    </source>
</evidence>
<keyword evidence="4 5" id="KW-0648">Protein biosynthesis</keyword>
<comment type="similarity">
    <text evidence="5">Belongs to the eukaryotic initiation factor 4E family.</text>
</comment>
<dbReference type="InterPro" id="IPR001040">
    <property type="entry name" value="TIF_eIF_4E"/>
</dbReference>
<dbReference type="PANTHER" id="PTHR11960:SF66">
    <property type="entry name" value="EUKARYOTIC TRANSLATION INITIATION FACTOR 4E TYPE 3"/>
    <property type="match status" value="1"/>
</dbReference>
<keyword evidence="3 5" id="KW-0694">RNA-binding</keyword>
<evidence type="ECO:0000256" key="5">
    <source>
        <dbReference type="RuleBase" id="RU004374"/>
    </source>
</evidence>
<reference evidence="6" key="1">
    <citation type="submission" date="2023-01" db="EMBL/GenBank/DDBJ databases">
        <authorList>
            <person name="Van Ghelder C."/>
            <person name="Rancurel C."/>
        </authorList>
    </citation>
    <scope>NUCLEOTIDE SEQUENCE</scope>
    <source>
        <strain evidence="6">CNCM I-4278</strain>
    </source>
</reference>
<accession>A0A9W4XQT7</accession>
<evidence type="ECO:0000256" key="4">
    <source>
        <dbReference type="ARBA" id="ARBA00022917"/>
    </source>
</evidence>
<dbReference type="GO" id="GO:0003743">
    <property type="term" value="F:translation initiation factor activity"/>
    <property type="evidence" value="ECO:0007669"/>
    <property type="project" value="UniProtKB-KW"/>
</dbReference>
<protein>
    <recommendedName>
        <fullName evidence="8">Translation initiation factor eIF4e</fullName>
    </recommendedName>
</protein>
<sequence>MRLKPGRPPLLLTTLHPLLHHRVPYSSVEQGLFDRPLHRLRSFFASKRPSVSPTTGCTEIIAGVTLSIHSNRNRSNAFYYVSSNFKSPYEVPIRPVDFESSTNFAAYKRNSHSLSQHTDHQSIPSSLLEALQKAIRGEIQPRTPTQPLSSTVELGISGLVSRLNKAFPLDHHTRVAPTPAQPEESTVINCQRIFAAADNLAELKAIAIQLDIQIAKIVKPQTDTMAGRLPALSTSDLPPASVQEAATTASPARGSAMLNNIFKQVRVPEFRFKWQFWAEKGQQATPAVKSATAGAEEYASRPKQLGDPIISIKGFYEHFNNIPIDNLKLRDSIHLFHTGVKPLWEDPRNTRGGAWYFRISKENAAAFWHEICLLAVGDVLQHAVETKRDAFNDDICGVTYSVRWNAVQVAVWTRDASNEAGKEKLLETILEKLSSELVPKKDACWYKAHAAHKGFAAPS</sequence>